<dbReference type="EMBL" id="BNDS01000004">
    <property type="protein sequence ID" value="GHH97897.1"/>
    <property type="molecule type" value="Genomic_DNA"/>
</dbReference>
<evidence type="ECO:0000256" key="1">
    <source>
        <dbReference type="ARBA" id="ARBA00023015"/>
    </source>
</evidence>
<evidence type="ECO:0000259" key="5">
    <source>
        <dbReference type="PROSITE" id="PS01124"/>
    </source>
</evidence>
<keyword evidence="4" id="KW-0812">Transmembrane</keyword>
<dbReference type="InterPro" id="IPR009057">
    <property type="entry name" value="Homeodomain-like_sf"/>
</dbReference>
<dbReference type="RefSeq" id="WP_191271205.1">
    <property type="nucleotide sequence ID" value="NZ_BNDS01000004.1"/>
</dbReference>
<dbReference type="InterPro" id="IPR018060">
    <property type="entry name" value="HTH_AraC"/>
</dbReference>
<keyword evidence="3" id="KW-0804">Transcription</keyword>
<organism evidence="6 7">
    <name type="scientific">Neobacillus kokaensis</name>
    <dbReference type="NCBI Taxonomy" id="2759023"/>
    <lineage>
        <taxon>Bacteria</taxon>
        <taxon>Bacillati</taxon>
        <taxon>Bacillota</taxon>
        <taxon>Bacilli</taxon>
        <taxon>Bacillales</taxon>
        <taxon>Bacillaceae</taxon>
        <taxon>Neobacillus</taxon>
    </lineage>
</organism>
<feature type="transmembrane region" description="Helical" evidence="4">
    <location>
        <begin position="12"/>
        <end position="31"/>
    </location>
</feature>
<keyword evidence="1" id="KW-0805">Transcription regulation</keyword>
<dbReference type="Proteomes" id="UP000637074">
    <property type="component" value="Unassembled WGS sequence"/>
</dbReference>
<dbReference type="SMART" id="SM00342">
    <property type="entry name" value="HTH_ARAC"/>
    <property type="match status" value="1"/>
</dbReference>
<dbReference type="PROSITE" id="PS01124">
    <property type="entry name" value="HTH_ARAC_FAMILY_2"/>
    <property type="match status" value="1"/>
</dbReference>
<comment type="caution">
    <text evidence="6">The sequence shown here is derived from an EMBL/GenBank/DDBJ whole genome shotgun (WGS) entry which is preliminary data.</text>
</comment>
<feature type="domain" description="HTH araC/xylS-type" evidence="5">
    <location>
        <begin position="640"/>
        <end position="739"/>
    </location>
</feature>
<feature type="transmembrane region" description="Helical" evidence="4">
    <location>
        <begin position="292"/>
        <end position="313"/>
    </location>
</feature>
<dbReference type="SUPFAM" id="SSF46689">
    <property type="entry name" value="Homeodomain-like"/>
    <property type="match status" value="2"/>
</dbReference>
<evidence type="ECO:0000313" key="6">
    <source>
        <dbReference type="EMBL" id="GHH97897.1"/>
    </source>
</evidence>
<accession>A0ABQ3N2M4</accession>
<evidence type="ECO:0000256" key="3">
    <source>
        <dbReference type="ARBA" id="ARBA00023163"/>
    </source>
</evidence>
<protein>
    <submittedName>
        <fullName evidence="6">AraC family transcriptional regulator</fullName>
    </submittedName>
</protein>
<keyword evidence="7" id="KW-1185">Reference proteome</keyword>
<dbReference type="PANTHER" id="PTHR43280:SF2">
    <property type="entry name" value="HTH-TYPE TRANSCRIPTIONAL REGULATOR EXSA"/>
    <property type="match status" value="1"/>
</dbReference>
<proteinExistence type="predicted"/>
<keyword evidence="4" id="KW-0472">Membrane</keyword>
<gene>
    <name evidence="6" type="ORF">AM1BK_14400</name>
</gene>
<keyword evidence="4" id="KW-1133">Transmembrane helix</keyword>
<reference evidence="6 7" key="1">
    <citation type="journal article" date="2022" name="Int. J. Syst. Evol. Microbiol.">
        <title>Neobacillus kokaensis sp. nov., isolated from soil.</title>
        <authorList>
            <person name="Yuki K."/>
            <person name="Matsubara H."/>
            <person name="Yamaguchi S."/>
        </authorList>
    </citation>
    <scope>NUCLEOTIDE SEQUENCE [LARGE SCALE GENOMIC DNA]</scope>
    <source>
        <strain evidence="6 7">LOB 377</strain>
    </source>
</reference>
<sequence>MLERIPLFYKYLFSYLLLLIIPILVIALFSYQHFVHILKEEIVLGQEQTLKQMRDTFDMKMKEMNTISYEISSNPELTPYHLKQNLYNAFAAKRLLNFTVANQFVQNVVLYIKDGEYIYSAESTYSIPLFTEKIYHYKNWTPSQFRHELDHLEHPVFRPSEEVESPYLKNNRALTYLVPLPPNGIKPYGAAIFIIDEATVKKLQQGVIEKGDGNTIILNEKGETLSTLYDGDYLKEPSFLSSIQGTQPGSQTVEIQNTPYILSSVKSNYTGWTFLTIMPESKLLEKVSQVKVRALSVLIVSIILGTIVIYFLMHINYRPLQKVLFFTTNHLGKAIKNVNDMLHALSIIHEKEQIIEKKWKNNQHVIKEYLLLELLQGQTLNLDKFYHSGEEVGLFFRNKRFFVLRFEIKNEDTGNESIISQWLNDELNSRFESHKVKLTDGILTYICALETEDPHLKEYLFFVHSSLWGLYKKNITVGAGRIYEDPNKIGKSYMEASTALDYKLIKGQNQVIFFEDVMLESHLLDYWYPKEEIETLHLLVSQGNTVKIIEMIRSIHREVEKNRPPLHIVRCICYDIINCIIKNACWKGQRYLTDVSYPDIEKLSKFDTLQDFELLVNDICTRLSNASEHQKPTSEKGLSEKAIAYIHNNYQDHQFSVEGMADALSVSQAYLKRYFKQQTGQTITDYLSYCRIEHAKKLLETSDISLKELVQEVGYHDVSSFIRKFKNEMKITPGEFRKMSLIKRKAE</sequence>
<dbReference type="Pfam" id="PF12833">
    <property type="entry name" value="HTH_18"/>
    <property type="match status" value="1"/>
</dbReference>
<dbReference type="PANTHER" id="PTHR43280">
    <property type="entry name" value="ARAC-FAMILY TRANSCRIPTIONAL REGULATOR"/>
    <property type="match status" value="1"/>
</dbReference>
<evidence type="ECO:0000313" key="7">
    <source>
        <dbReference type="Proteomes" id="UP000637074"/>
    </source>
</evidence>
<name>A0ABQ3N2M4_9BACI</name>
<keyword evidence="2" id="KW-0238">DNA-binding</keyword>
<evidence type="ECO:0000256" key="4">
    <source>
        <dbReference type="SAM" id="Phobius"/>
    </source>
</evidence>
<dbReference type="Gene3D" id="1.10.10.60">
    <property type="entry name" value="Homeodomain-like"/>
    <property type="match status" value="2"/>
</dbReference>
<evidence type="ECO:0000256" key="2">
    <source>
        <dbReference type="ARBA" id="ARBA00023125"/>
    </source>
</evidence>